<dbReference type="Proteomes" id="UP000256964">
    <property type="component" value="Unassembled WGS sequence"/>
</dbReference>
<gene>
    <name evidence="2" type="ORF">OH76DRAFT_297976</name>
</gene>
<name>A0A371DG14_9APHY</name>
<evidence type="ECO:0000313" key="2">
    <source>
        <dbReference type="EMBL" id="RDX51501.1"/>
    </source>
</evidence>
<evidence type="ECO:0000256" key="1">
    <source>
        <dbReference type="SAM" id="Phobius"/>
    </source>
</evidence>
<keyword evidence="1" id="KW-0472">Membrane</keyword>
<feature type="transmembrane region" description="Helical" evidence="1">
    <location>
        <begin position="90"/>
        <end position="107"/>
    </location>
</feature>
<organism evidence="2 3">
    <name type="scientific">Lentinus brumalis</name>
    <dbReference type="NCBI Taxonomy" id="2498619"/>
    <lineage>
        <taxon>Eukaryota</taxon>
        <taxon>Fungi</taxon>
        <taxon>Dikarya</taxon>
        <taxon>Basidiomycota</taxon>
        <taxon>Agaricomycotina</taxon>
        <taxon>Agaricomycetes</taxon>
        <taxon>Polyporales</taxon>
        <taxon>Polyporaceae</taxon>
        <taxon>Lentinus</taxon>
    </lineage>
</organism>
<evidence type="ECO:0000313" key="3">
    <source>
        <dbReference type="Proteomes" id="UP000256964"/>
    </source>
</evidence>
<keyword evidence="1" id="KW-0812">Transmembrane</keyword>
<dbReference type="EMBL" id="KZ857394">
    <property type="protein sequence ID" value="RDX51501.1"/>
    <property type="molecule type" value="Genomic_DNA"/>
</dbReference>
<dbReference type="AlphaFoldDB" id="A0A371DG14"/>
<keyword evidence="1" id="KW-1133">Transmembrane helix</keyword>
<protein>
    <submittedName>
        <fullName evidence="2">Uncharacterized protein</fullName>
    </submittedName>
</protein>
<accession>A0A371DG14</accession>
<reference evidence="2 3" key="1">
    <citation type="journal article" date="2018" name="Biotechnol. Biofuels">
        <title>Integrative visual omics of the white-rot fungus Polyporus brumalis exposes the biotechnological potential of its oxidative enzymes for delignifying raw plant biomass.</title>
        <authorList>
            <person name="Miyauchi S."/>
            <person name="Rancon A."/>
            <person name="Drula E."/>
            <person name="Hage H."/>
            <person name="Chaduli D."/>
            <person name="Favel A."/>
            <person name="Grisel S."/>
            <person name="Henrissat B."/>
            <person name="Herpoel-Gimbert I."/>
            <person name="Ruiz-Duenas F.J."/>
            <person name="Chevret D."/>
            <person name="Hainaut M."/>
            <person name="Lin J."/>
            <person name="Wang M."/>
            <person name="Pangilinan J."/>
            <person name="Lipzen A."/>
            <person name="Lesage-Meessen L."/>
            <person name="Navarro D."/>
            <person name="Riley R."/>
            <person name="Grigoriev I.V."/>
            <person name="Zhou S."/>
            <person name="Raouche S."/>
            <person name="Rosso M.N."/>
        </authorList>
    </citation>
    <scope>NUCLEOTIDE SEQUENCE [LARGE SCALE GENOMIC DNA]</scope>
    <source>
        <strain evidence="2 3">BRFM 1820</strain>
    </source>
</reference>
<keyword evidence="3" id="KW-1185">Reference proteome</keyword>
<sequence>MRASRHGVAMGSRRLRIRRCAALQCIAALVLLDRAARKTRIDHASAVADEAPPPLRRRTRLKMGEVLFSQSFFNLLVGIRPAVDGPLYEMYQTLFTFVAFAVIYARLNPFRCQNKAIVQYLSKVPSLRRAER</sequence>
<proteinExistence type="predicted"/>